<sequence length="59" mass="6292">MKLLTVLMFAASALSAPMATINTGKRDGLTEFDTDLCVLKREEAKRSGVAGVGINNCDF</sequence>
<organism evidence="2 3">
    <name type="scientific">Apiospora marii</name>
    <dbReference type="NCBI Taxonomy" id="335849"/>
    <lineage>
        <taxon>Eukaryota</taxon>
        <taxon>Fungi</taxon>
        <taxon>Dikarya</taxon>
        <taxon>Ascomycota</taxon>
        <taxon>Pezizomycotina</taxon>
        <taxon>Sordariomycetes</taxon>
        <taxon>Xylariomycetidae</taxon>
        <taxon>Amphisphaeriales</taxon>
        <taxon>Apiosporaceae</taxon>
        <taxon>Apiospora</taxon>
    </lineage>
</organism>
<evidence type="ECO:0000313" key="3">
    <source>
        <dbReference type="Proteomes" id="UP001396898"/>
    </source>
</evidence>
<gene>
    <name evidence="2" type="ORF">PG991_013771</name>
</gene>
<keyword evidence="1" id="KW-0732">Signal</keyword>
<name>A0ABR1R729_9PEZI</name>
<keyword evidence="3" id="KW-1185">Reference proteome</keyword>
<evidence type="ECO:0000313" key="2">
    <source>
        <dbReference type="EMBL" id="KAK8001549.1"/>
    </source>
</evidence>
<dbReference type="EMBL" id="JAQQWI010000018">
    <property type="protein sequence ID" value="KAK8001549.1"/>
    <property type="molecule type" value="Genomic_DNA"/>
</dbReference>
<comment type="caution">
    <text evidence="2">The sequence shown here is derived from an EMBL/GenBank/DDBJ whole genome shotgun (WGS) entry which is preliminary data.</text>
</comment>
<feature type="signal peptide" evidence="1">
    <location>
        <begin position="1"/>
        <end position="15"/>
    </location>
</feature>
<dbReference type="Proteomes" id="UP001396898">
    <property type="component" value="Unassembled WGS sequence"/>
</dbReference>
<proteinExistence type="predicted"/>
<evidence type="ECO:0000256" key="1">
    <source>
        <dbReference type="SAM" id="SignalP"/>
    </source>
</evidence>
<protein>
    <submittedName>
        <fullName evidence="2">Uncharacterized protein</fullName>
    </submittedName>
</protein>
<feature type="chain" id="PRO_5046655267" evidence="1">
    <location>
        <begin position="16"/>
        <end position="59"/>
    </location>
</feature>
<reference evidence="2 3" key="1">
    <citation type="submission" date="2023-01" db="EMBL/GenBank/DDBJ databases">
        <title>Analysis of 21 Apiospora genomes using comparative genomics revels a genus with tremendous synthesis potential of carbohydrate active enzymes and secondary metabolites.</title>
        <authorList>
            <person name="Sorensen T."/>
        </authorList>
    </citation>
    <scope>NUCLEOTIDE SEQUENCE [LARGE SCALE GENOMIC DNA]</scope>
    <source>
        <strain evidence="2 3">CBS 20057</strain>
    </source>
</reference>
<accession>A0ABR1R729</accession>